<feature type="non-terminal residue" evidence="9">
    <location>
        <position position="257"/>
    </location>
</feature>
<dbReference type="AlphaFoldDB" id="A0A382LVB2"/>
<keyword evidence="4" id="KW-1003">Cell membrane</keyword>
<keyword evidence="6 8" id="KW-1133">Transmembrane helix</keyword>
<evidence type="ECO:0000313" key="9">
    <source>
        <dbReference type="EMBL" id="SVC40694.1"/>
    </source>
</evidence>
<evidence type="ECO:0000256" key="7">
    <source>
        <dbReference type="ARBA" id="ARBA00023136"/>
    </source>
</evidence>
<evidence type="ECO:0000256" key="3">
    <source>
        <dbReference type="ARBA" id="ARBA00022448"/>
    </source>
</evidence>
<evidence type="ECO:0000256" key="4">
    <source>
        <dbReference type="ARBA" id="ARBA00022475"/>
    </source>
</evidence>
<dbReference type="InterPro" id="IPR004776">
    <property type="entry name" value="Mem_transp_PIN-like"/>
</dbReference>
<dbReference type="PANTHER" id="PTHR36838:SF1">
    <property type="entry name" value="SLR1864 PROTEIN"/>
    <property type="match status" value="1"/>
</dbReference>
<reference evidence="9" key="1">
    <citation type="submission" date="2018-05" db="EMBL/GenBank/DDBJ databases">
        <authorList>
            <person name="Lanie J.A."/>
            <person name="Ng W.-L."/>
            <person name="Kazmierczak K.M."/>
            <person name="Andrzejewski T.M."/>
            <person name="Davidsen T.M."/>
            <person name="Wayne K.J."/>
            <person name="Tettelin H."/>
            <person name="Glass J.I."/>
            <person name="Rusch D."/>
            <person name="Podicherti R."/>
            <person name="Tsui H.-C.T."/>
            <person name="Winkler M.E."/>
        </authorList>
    </citation>
    <scope>NUCLEOTIDE SEQUENCE</scope>
</reference>
<evidence type="ECO:0000256" key="1">
    <source>
        <dbReference type="ARBA" id="ARBA00004651"/>
    </source>
</evidence>
<dbReference type="Gene3D" id="1.20.1530.20">
    <property type="match status" value="1"/>
</dbReference>
<gene>
    <name evidence="9" type="ORF">METZ01_LOCUS293548</name>
</gene>
<evidence type="ECO:0008006" key="10">
    <source>
        <dbReference type="Google" id="ProtNLM"/>
    </source>
</evidence>
<feature type="transmembrane region" description="Helical" evidence="8">
    <location>
        <begin position="55"/>
        <end position="77"/>
    </location>
</feature>
<protein>
    <recommendedName>
        <fullName evidence="10">AEC family transporter</fullName>
    </recommendedName>
</protein>
<comment type="similarity">
    <text evidence="2">Belongs to the auxin efflux carrier (TC 2.A.69) family.</text>
</comment>
<keyword evidence="3" id="KW-0813">Transport</keyword>
<evidence type="ECO:0000256" key="2">
    <source>
        <dbReference type="ARBA" id="ARBA00010145"/>
    </source>
</evidence>
<sequence length="257" mass="27091">MMPVVLVVLMGMALRYFKRTHVGPLSQAALYLFSPALVFRGMATTDLPLESMGKIVVFAILLTIIMFIIAYGTSFAIRLERSIQSAVIMAVLFMNAGNLPLPIIQLAFGDTGLERALVFFTIQALITATLGVFIAARGSQGATAALKAIAGQPIVYAAIAGVAVNLLDVTLPQLILKPTELLANAAFPAMLLVLGGNLVSQWSIQALGTVAVATVLRLWVGLAVAYGLLELIGFDGITKNVLLVQSATPTAVIVIVL</sequence>
<evidence type="ECO:0000256" key="6">
    <source>
        <dbReference type="ARBA" id="ARBA00022989"/>
    </source>
</evidence>
<feature type="transmembrane region" description="Helical" evidence="8">
    <location>
        <begin position="181"/>
        <end position="200"/>
    </location>
</feature>
<feature type="transmembrane region" description="Helical" evidence="8">
    <location>
        <begin position="25"/>
        <end position="43"/>
    </location>
</feature>
<feature type="transmembrane region" description="Helical" evidence="8">
    <location>
        <begin position="206"/>
        <end position="229"/>
    </location>
</feature>
<dbReference type="GO" id="GO:0055085">
    <property type="term" value="P:transmembrane transport"/>
    <property type="evidence" value="ECO:0007669"/>
    <property type="project" value="InterPro"/>
</dbReference>
<dbReference type="GO" id="GO:0005886">
    <property type="term" value="C:plasma membrane"/>
    <property type="evidence" value="ECO:0007669"/>
    <property type="project" value="UniProtKB-SubCell"/>
</dbReference>
<name>A0A382LVB2_9ZZZZ</name>
<feature type="transmembrane region" description="Helical" evidence="8">
    <location>
        <begin position="116"/>
        <end position="136"/>
    </location>
</feature>
<accession>A0A382LVB2</accession>
<comment type="subcellular location">
    <subcellularLocation>
        <location evidence="1">Cell membrane</location>
        <topology evidence="1">Multi-pass membrane protein</topology>
    </subcellularLocation>
</comment>
<dbReference type="Pfam" id="PF03547">
    <property type="entry name" value="Mem_trans"/>
    <property type="match status" value="2"/>
</dbReference>
<keyword evidence="5 8" id="KW-0812">Transmembrane</keyword>
<proteinExistence type="inferred from homology"/>
<feature type="transmembrane region" description="Helical" evidence="8">
    <location>
        <begin position="83"/>
        <end position="104"/>
    </location>
</feature>
<dbReference type="EMBL" id="UINC01089523">
    <property type="protein sequence ID" value="SVC40694.1"/>
    <property type="molecule type" value="Genomic_DNA"/>
</dbReference>
<dbReference type="InterPro" id="IPR038770">
    <property type="entry name" value="Na+/solute_symporter_sf"/>
</dbReference>
<feature type="transmembrane region" description="Helical" evidence="8">
    <location>
        <begin position="148"/>
        <end position="169"/>
    </location>
</feature>
<dbReference type="PANTHER" id="PTHR36838">
    <property type="entry name" value="AUXIN EFFLUX CARRIER FAMILY PROTEIN"/>
    <property type="match status" value="1"/>
</dbReference>
<organism evidence="9">
    <name type="scientific">marine metagenome</name>
    <dbReference type="NCBI Taxonomy" id="408172"/>
    <lineage>
        <taxon>unclassified sequences</taxon>
        <taxon>metagenomes</taxon>
        <taxon>ecological metagenomes</taxon>
    </lineage>
</organism>
<evidence type="ECO:0000256" key="8">
    <source>
        <dbReference type="SAM" id="Phobius"/>
    </source>
</evidence>
<evidence type="ECO:0000256" key="5">
    <source>
        <dbReference type="ARBA" id="ARBA00022692"/>
    </source>
</evidence>
<keyword evidence="7 8" id="KW-0472">Membrane</keyword>